<proteinExistence type="inferred from homology"/>
<evidence type="ECO:0000256" key="4">
    <source>
        <dbReference type="ARBA" id="ARBA00022529"/>
    </source>
</evidence>
<evidence type="ECO:0000256" key="6">
    <source>
        <dbReference type="ARBA" id="ARBA00022729"/>
    </source>
</evidence>
<comment type="subcellular location">
    <subcellularLocation>
        <location evidence="1 9">Secreted</location>
    </subcellularLocation>
</comment>
<evidence type="ECO:0000313" key="10">
    <source>
        <dbReference type="EMBL" id="EOA15678.1"/>
    </source>
</evidence>
<evidence type="ECO:0000256" key="5">
    <source>
        <dbReference type="ARBA" id="ARBA00022577"/>
    </source>
</evidence>
<dbReference type="PANTHER" id="PTHR36788">
    <property type="entry name" value="DEFENSIN-LIKE PROTEIN 183"/>
    <property type="match status" value="1"/>
</dbReference>
<dbReference type="GO" id="GO:0005576">
    <property type="term" value="C:extracellular region"/>
    <property type="evidence" value="ECO:0007669"/>
    <property type="project" value="UniProtKB-SubCell"/>
</dbReference>
<reference evidence="11" key="1">
    <citation type="journal article" date="2013" name="Nat. Genet.">
        <title>The Capsella rubella genome and the genomic consequences of rapid mating system evolution.</title>
        <authorList>
            <person name="Slotte T."/>
            <person name="Hazzouri K.M."/>
            <person name="Agren J.A."/>
            <person name="Koenig D."/>
            <person name="Maumus F."/>
            <person name="Guo Y.L."/>
            <person name="Steige K."/>
            <person name="Platts A.E."/>
            <person name="Escobar J.S."/>
            <person name="Newman L.K."/>
            <person name="Wang W."/>
            <person name="Mandakova T."/>
            <person name="Vello E."/>
            <person name="Smith L.M."/>
            <person name="Henz S.R."/>
            <person name="Steffen J."/>
            <person name="Takuno S."/>
            <person name="Brandvain Y."/>
            <person name="Coop G."/>
            <person name="Andolfatto P."/>
            <person name="Hu T.T."/>
            <person name="Blanchette M."/>
            <person name="Clark R.M."/>
            <person name="Quesneville H."/>
            <person name="Nordborg M."/>
            <person name="Gaut B.S."/>
            <person name="Lysak M.A."/>
            <person name="Jenkins J."/>
            <person name="Grimwood J."/>
            <person name="Chapman J."/>
            <person name="Prochnik S."/>
            <person name="Shu S."/>
            <person name="Rokhsar D."/>
            <person name="Schmutz J."/>
            <person name="Weigel D."/>
            <person name="Wright S.I."/>
        </authorList>
    </citation>
    <scope>NUCLEOTIDE SEQUENCE [LARGE SCALE GENOMIC DNA]</scope>
    <source>
        <strain evidence="11">cv. Monte Gargano</strain>
    </source>
</reference>
<organism evidence="10 11">
    <name type="scientific">Capsella rubella</name>
    <dbReference type="NCBI Taxonomy" id="81985"/>
    <lineage>
        <taxon>Eukaryota</taxon>
        <taxon>Viridiplantae</taxon>
        <taxon>Streptophyta</taxon>
        <taxon>Embryophyta</taxon>
        <taxon>Tracheophyta</taxon>
        <taxon>Spermatophyta</taxon>
        <taxon>Magnoliopsida</taxon>
        <taxon>eudicotyledons</taxon>
        <taxon>Gunneridae</taxon>
        <taxon>Pentapetalae</taxon>
        <taxon>rosids</taxon>
        <taxon>malvids</taxon>
        <taxon>Brassicales</taxon>
        <taxon>Brassicaceae</taxon>
        <taxon>Camelineae</taxon>
        <taxon>Capsella</taxon>
    </lineage>
</organism>
<evidence type="ECO:0000256" key="1">
    <source>
        <dbReference type="ARBA" id="ARBA00004613"/>
    </source>
</evidence>
<keyword evidence="3 9" id="KW-0964">Secreted</keyword>
<accession>R0GX02</accession>
<feature type="signal peptide" evidence="9">
    <location>
        <begin position="1"/>
        <end position="22"/>
    </location>
</feature>
<evidence type="ECO:0000313" key="11">
    <source>
        <dbReference type="Proteomes" id="UP000029121"/>
    </source>
</evidence>
<comment type="similarity">
    <text evidence="2 9">Belongs to the DEFL family.</text>
</comment>
<dbReference type="Proteomes" id="UP000029121">
    <property type="component" value="Unassembled WGS sequence"/>
</dbReference>
<evidence type="ECO:0000256" key="8">
    <source>
        <dbReference type="ARBA" id="ARBA00023157"/>
    </source>
</evidence>
<keyword evidence="8" id="KW-1015">Disulfide bond</keyword>
<evidence type="ECO:0000256" key="9">
    <source>
        <dbReference type="RuleBase" id="RU367109"/>
    </source>
</evidence>
<dbReference type="GO" id="GO:0050832">
    <property type="term" value="P:defense response to fungus"/>
    <property type="evidence" value="ECO:0007669"/>
    <property type="project" value="UniProtKB-UniRule"/>
</dbReference>
<dbReference type="InterPro" id="IPR039641">
    <property type="entry name" value="LCR"/>
</dbReference>
<protein>
    <recommendedName>
        <fullName evidence="9">Defensin-like protein</fullName>
    </recommendedName>
</protein>
<name>R0GX02_9BRAS</name>
<keyword evidence="4 9" id="KW-0929">Antimicrobial</keyword>
<evidence type="ECO:0000256" key="7">
    <source>
        <dbReference type="ARBA" id="ARBA00022821"/>
    </source>
</evidence>
<feature type="chain" id="PRO_5027135601" description="Defensin-like protein" evidence="9">
    <location>
        <begin position="23"/>
        <end position="88"/>
    </location>
</feature>
<keyword evidence="11" id="KW-1185">Reference proteome</keyword>
<gene>
    <name evidence="10" type="ORF">CARUB_v10006276mg</name>
</gene>
<dbReference type="GO" id="GO:0031640">
    <property type="term" value="P:killing of cells of another organism"/>
    <property type="evidence" value="ECO:0007669"/>
    <property type="project" value="UniProtKB-UniRule"/>
</dbReference>
<dbReference type="EMBL" id="KB870811">
    <property type="protein sequence ID" value="EOA15678.1"/>
    <property type="molecule type" value="Genomic_DNA"/>
</dbReference>
<keyword evidence="7 9" id="KW-0611">Plant defense</keyword>
<evidence type="ECO:0000256" key="2">
    <source>
        <dbReference type="ARBA" id="ARBA00006722"/>
    </source>
</evidence>
<keyword evidence="6 9" id="KW-0732">Signal</keyword>
<sequence length="88" mass="9365">MAKSPSLLLPIIFLVMFVLVEKSTVTGCLTFIGMCKRDIKDCSLSCKSEFGPTAGGLCDKGSNAGQCICTYPCPANKAHVVKNSSPKY</sequence>
<evidence type="ECO:0000256" key="3">
    <source>
        <dbReference type="ARBA" id="ARBA00022525"/>
    </source>
</evidence>
<keyword evidence="5 9" id="KW-0295">Fungicide</keyword>
<dbReference type="PANTHER" id="PTHR36788:SF3">
    <property type="entry name" value="DEFENSIN-LIKE PROTEIN 171-RELATED"/>
    <property type="match status" value="1"/>
</dbReference>
<dbReference type="AlphaFoldDB" id="R0GX02"/>